<dbReference type="InterPro" id="IPR031732">
    <property type="entry name" value="DUF4729"/>
</dbReference>
<name>B3MPY9_DROAN</name>
<dbReference type="Pfam" id="PF15866">
    <property type="entry name" value="DUF4729"/>
    <property type="match status" value="1"/>
</dbReference>
<dbReference type="KEGG" id="dan:6503055"/>
<sequence>MELSGVSGKRIREGRANGQPAVCPVGNCRTIVAHTHLLRHMISDHLDPRARALPFQLRLREVAIGQKTMLMLAYRQLVLDRDYCLAVLNWRQPDIKLGPGELAPEQLDLPPCHQPLAGHLPVLVMVCRTTWKALLTHEDRTIRSEQYAIGARHPDPSREWGTVYLFWLLCPATRRPVTATLTVLNSELECIERRNRRRIRNFACRMPIEQFINGLDPTFVTINEEKMDRCCRGTGRGDKASAIVEVIIEGEATP</sequence>
<dbReference type="InParanoid" id="B3MPY9"/>
<evidence type="ECO:0000313" key="3">
    <source>
        <dbReference type="Proteomes" id="UP000007801"/>
    </source>
</evidence>
<dbReference type="AlphaFoldDB" id="B3MPY9"/>
<dbReference type="OrthoDB" id="7736976at2759"/>
<dbReference type="PhylomeDB" id="B3MPY9"/>
<gene>
    <name evidence="2" type="primary">Dana\GF20346</name>
    <name evidence="2" type="synonym">dana_GLEANR_2757</name>
    <name evidence="2" type="ORF">GF20346</name>
</gene>
<dbReference type="OMA" id="VDHDQCL"/>
<accession>B3MPY9</accession>
<dbReference type="GeneID" id="6503055"/>
<proteinExistence type="predicted"/>
<evidence type="ECO:0000313" key="2">
    <source>
        <dbReference type="EMBL" id="EDV44415.1"/>
    </source>
</evidence>
<reference evidence="2 3" key="1">
    <citation type="journal article" date="2007" name="Nature">
        <title>Evolution of genes and genomes on the Drosophila phylogeny.</title>
        <authorList>
            <consortium name="Drosophila 12 Genomes Consortium"/>
            <person name="Clark A.G."/>
            <person name="Eisen M.B."/>
            <person name="Smith D.R."/>
            <person name="Bergman C.M."/>
            <person name="Oliver B."/>
            <person name="Markow T.A."/>
            <person name="Kaufman T.C."/>
            <person name="Kellis M."/>
            <person name="Gelbart W."/>
            <person name="Iyer V.N."/>
            <person name="Pollard D.A."/>
            <person name="Sackton T.B."/>
            <person name="Larracuente A.M."/>
            <person name="Singh N.D."/>
            <person name="Abad J.P."/>
            <person name="Abt D.N."/>
            <person name="Adryan B."/>
            <person name="Aguade M."/>
            <person name="Akashi H."/>
            <person name="Anderson W.W."/>
            <person name="Aquadro C.F."/>
            <person name="Ardell D.H."/>
            <person name="Arguello R."/>
            <person name="Artieri C.G."/>
            <person name="Barbash D.A."/>
            <person name="Barker D."/>
            <person name="Barsanti P."/>
            <person name="Batterham P."/>
            <person name="Batzoglou S."/>
            <person name="Begun D."/>
            <person name="Bhutkar A."/>
            <person name="Blanco E."/>
            <person name="Bosak S.A."/>
            <person name="Bradley R.K."/>
            <person name="Brand A.D."/>
            <person name="Brent M.R."/>
            <person name="Brooks A.N."/>
            <person name="Brown R.H."/>
            <person name="Butlin R.K."/>
            <person name="Caggese C."/>
            <person name="Calvi B.R."/>
            <person name="Bernardo de Carvalho A."/>
            <person name="Caspi A."/>
            <person name="Castrezana S."/>
            <person name="Celniker S.E."/>
            <person name="Chang J.L."/>
            <person name="Chapple C."/>
            <person name="Chatterji S."/>
            <person name="Chinwalla A."/>
            <person name="Civetta A."/>
            <person name="Clifton S.W."/>
            <person name="Comeron J.M."/>
            <person name="Costello J.C."/>
            <person name="Coyne J.A."/>
            <person name="Daub J."/>
            <person name="David R.G."/>
            <person name="Delcher A.L."/>
            <person name="Delehaunty K."/>
            <person name="Do C.B."/>
            <person name="Ebling H."/>
            <person name="Edwards K."/>
            <person name="Eickbush T."/>
            <person name="Evans J.D."/>
            <person name="Filipski A."/>
            <person name="Findeiss S."/>
            <person name="Freyhult E."/>
            <person name="Fulton L."/>
            <person name="Fulton R."/>
            <person name="Garcia A.C."/>
            <person name="Gardiner A."/>
            <person name="Garfield D.A."/>
            <person name="Garvin B.E."/>
            <person name="Gibson G."/>
            <person name="Gilbert D."/>
            <person name="Gnerre S."/>
            <person name="Godfrey J."/>
            <person name="Good R."/>
            <person name="Gotea V."/>
            <person name="Gravely B."/>
            <person name="Greenberg A.J."/>
            <person name="Griffiths-Jones S."/>
            <person name="Gross S."/>
            <person name="Guigo R."/>
            <person name="Gustafson E.A."/>
            <person name="Haerty W."/>
            <person name="Hahn M.W."/>
            <person name="Halligan D.L."/>
            <person name="Halpern A.L."/>
            <person name="Halter G.M."/>
            <person name="Han M.V."/>
            <person name="Heger A."/>
            <person name="Hillier L."/>
            <person name="Hinrichs A.S."/>
            <person name="Holmes I."/>
            <person name="Hoskins R.A."/>
            <person name="Hubisz M.J."/>
            <person name="Hultmark D."/>
            <person name="Huntley M.A."/>
            <person name="Jaffe D.B."/>
            <person name="Jagadeeshan S."/>
            <person name="Jeck W.R."/>
            <person name="Johnson J."/>
            <person name="Jones C.D."/>
            <person name="Jordan W.C."/>
            <person name="Karpen G.H."/>
            <person name="Kataoka E."/>
            <person name="Keightley P.D."/>
            <person name="Kheradpour P."/>
            <person name="Kirkness E.F."/>
            <person name="Koerich L.B."/>
            <person name="Kristiansen K."/>
            <person name="Kudrna D."/>
            <person name="Kulathinal R.J."/>
            <person name="Kumar S."/>
            <person name="Kwok R."/>
            <person name="Lander E."/>
            <person name="Langley C.H."/>
            <person name="Lapoint R."/>
            <person name="Lazzaro B.P."/>
            <person name="Lee S.J."/>
            <person name="Levesque L."/>
            <person name="Li R."/>
            <person name="Lin C.F."/>
            <person name="Lin M.F."/>
            <person name="Lindblad-Toh K."/>
            <person name="Llopart A."/>
            <person name="Long M."/>
            <person name="Low L."/>
            <person name="Lozovsky E."/>
            <person name="Lu J."/>
            <person name="Luo M."/>
            <person name="Machado C.A."/>
            <person name="Makalowski W."/>
            <person name="Marzo M."/>
            <person name="Matsuda M."/>
            <person name="Matzkin L."/>
            <person name="McAllister B."/>
            <person name="McBride C.S."/>
            <person name="McKernan B."/>
            <person name="McKernan K."/>
            <person name="Mendez-Lago M."/>
            <person name="Minx P."/>
            <person name="Mollenhauer M.U."/>
            <person name="Montooth K."/>
            <person name="Mount S.M."/>
            <person name="Mu X."/>
            <person name="Myers E."/>
            <person name="Negre B."/>
            <person name="Newfeld S."/>
            <person name="Nielsen R."/>
            <person name="Noor M.A."/>
            <person name="O'Grady P."/>
            <person name="Pachter L."/>
            <person name="Papaceit M."/>
            <person name="Parisi M.J."/>
            <person name="Parisi M."/>
            <person name="Parts L."/>
            <person name="Pedersen J.S."/>
            <person name="Pesole G."/>
            <person name="Phillippy A.M."/>
            <person name="Ponting C.P."/>
            <person name="Pop M."/>
            <person name="Porcelli D."/>
            <person name="Powell J.R."/>
            <person name="Prohaska S."/>
            <person name="Pruitt K."/>
            <person name="Puig M."/>
            <person name="Quesneville H."/>
            <person name="Ram K.R."/>
            <person name="Rand D."/>
            <person name="Rasmussen M.D."/>
            <person name="Reed L.K."/>
            <person name="Reenan R."/>
            <person name="Reily A."/>
            <person name="Remington K.A."/>
            <person name="Rieger T.T."/>
            <person name="Ritchie M.G."/>
            <person name="Robin C."/>
            <person name="Rogers Y.H."/>
            <person name="Rohde C."/>
            <person name="Rozas J."/>
            <person name="Rubenfield M.J."/>
            <person name="Ruiz A."/>
            <person name="Russo S."/>
            <person name="Salzberg S.L."/>
            <person name="Sanchez-Gracia A."/>
            <person name="Saranga D.J."/>
            <person name="Sato H."/>
            <person name="Schaeffer S.W."/>
            <person name="Schatz M.C."/>
            <person name="Schlenke T."/>
            <person name="Schwartz R."/>
            <person name="Segarra C."/>
            <person name="Singh R.S."/>
            <person name="Sirot L."/>
            <person name="Sirota M."/>
            <person name="Sisneros N.B."/>
            <person name="Smith C.D."/>
            <person name="Smith T.F."/>
            <person name="Spieth J."/>
            <person name="Stage D.E."/>
            <person name="Stark A."/>
            <person name="Stephan W."/>
            <person name="Strausberg R.L."/>
            <person name="Strempel S."/>
            <person name="Sturgill D."/>
            <person name="Sutton G."/>
            <person name="Sutton G.G."/>
            <person name="Tao W."/>
            <person name="Teichmann S."/>
            <person name="Tobari Y.N."/>
            <person name="Tomimura Y."/>
            <person name="Tsolas J.M."/>
            <person name="Valente V.L."/>
            <person name="Venter E."/>
            <person name="Venter J.C."/>
            <person name="Vicario S."/>
            <person name="Vieira F.G."/>
            <person name="Vilella A.J."/>
            <person name="Villasante A."/>
            <person name="Walenz B."/>
            <person name="Wang J."/>
            <person name="Wasserman M."/>
            <person name="Watts T."/>
            <person name="Wilson D."/>
            <person name="Wilson R.K."/>
            <person name="Wing R.A."/>
            <person name="Wolfner M.F."/>
            <person name="Wong A."/>
            <person name="Wong G.K."/>
            <person name="Wu C.I."/>
            <person name="Wu G."/>
            <person name="Yamamoto D."/>
            <person name="Yang H.P."/>
            <person name="Yang S.P."/>
            <person name="Yorke J.A."/>
            <person name="Yoshida K."/>
            <person name="Zdobnov E."/>
            <person name="Zhang P."/>
            <person name="Zhang Y."/>
            <person name="Zimin A.V."/>
            <person name="Baldwin J."/>
            <person name="Abdouelleil A."/>
            <person name="Abdulkadir J."/>
            <person name="Abebe A."/>
            <person name="Abera B."/>
            <person name="Abreu J."/>
            <person name="Acer S.C."/>
            <person name="Aftuck L."/>
            <person name="Alexander A."/>
            <person name="An P."/>
            <person name="Anderson E."/>
            <person name="Anderson S."/>
            <person name="Arachi H."/>
            <person name="Azer M."/>
            <person name="Bachantsang P."/>
            <person name="Barry A."/>
            <person name="Bayul T."/>
            <person name="Berlin A."/>
            <person name="Bessette D."/>
            <person name="Bloom T."/>
            <person name="Blye J."/>
            <person name="Boguslavskiy L."/>
            <person name="Bonnet C."/>
            <person name="Boukhgalter B."/>
            <person name="Bourzgui I."/>
            <person name="Brown A."/>
            <person name="Cahill P."/>
            <person name="Channer S."/>
            <person name="Cheshatsang Y."/>
            <person name="Chuda L."/>
            <person name="Citroen M."/>
            <person name="Collymore A."/>
            <person name="Cooke P."/>
            <person name="Costello M."/>
            <person name="D'Aco K."/>
            <person name="Daza R."/>
            <person name="De Haan G."/>
            <person name="DeGray S."/>
            <person name="DeMaso C."/>
            <person name="Dhargay N."/>
            <person name="Dooley K."/>
            <person name="Dooley E."/>
            <person name="Doricent M."/>
            <person name="Dorje P."/>
            <person name="Dorjee K."/>
            <person name="Dupes A."/>
            <person name="Elong R."/>
            <person name="Falk J."/>
            <person name="Farina A."/>
            <person name="Faro S."/>
            <person name="Ferguson D."/>
            <person name="Fisher S."/>
            <person name="Foley C.D."/>
            <person name="Franke A."/>
            <person name="Friedrich D."/>
            <person name="Gadbois L."/>
            <person name="Gearin G."/>
            <person name="Gearin C.R."/>
            <person name="Giannoukos G."/>
            <person name="Goode T."/>
            <person name="Graham J."/>
            <person name="Grandbois E."/>
            <person name="Grewal S."/>
            <person name="Gyaltsen K."/>
            <person name="Hafez N."/>
            <person name="Hagos B."/>
            <person name="Hall J."/>
            <person name="Henson C."/>
            <person name="Hollinger A."/>
            <person name="Honan T."/>
            <person name="Huard M.D."/>
            <person name="Hughes L."/>
            <person name="Hurhula B."/>
            <person name="Husby M.E."/>
            <person name="Kamat A."/>
            <person name="Kanga B."/>
            <person name="Kashin S."/>
            <person name="Khazanovich D."/>
            <person name="Kisner P."/>
            <person name="Lance K."/>
            <person name="Lara M."/>
            <person name="Lee W."/>
            <person name="Lennon N."/>
            <person name="Letendre F."/>
            <person name="LeVine R."/>
            <person name="Lipovsky A."/>
            <person name="Liu X."/>
            <person name="Liu J."/>
            <person name="Liu S."/>
            <person name="Lokyitsang T."/>
            <person name="Lokyitsang Y."/>
            <person name="Lubonja R."/>
            <person name="Lui A."/>
            <person name="MacDonald P."/>
            <person name="Magnisalis V."/>
            <person name="Maru K."/>
            <person name="Matthews C."/>
            <person name="McCusker W."/>
            <person name="McDonough S."/>
            <person name="Mehta T."/>
            <person name="Meldrim J."/>
            <person name="Meneus L."/>
            <person name="Mihai O."/>
            <person name="Mihalev A."/>
            <person name="Mihova T."/>
            <person name="Mittelman R."/>
            <person name="Mlenga V."/>
            <person name="Montmayeur A."/>
            <person name="Mulrain L."/>
            <person name="Navidi A."/>
            <person name="Naylor J."/>
            <person name="Negash T."/>
            <person name="Nguyen T."/>
            <person name="Nguyen N."/>
            <person name="Nicol R."/>
            <person name="Norbu C."/>
            <person name="Norbu N."/>
            <person name="Novod N."/>
            <person name="O'Neill B."/>
            <person name="Osman S."/>
            <person name="Markiewicz E."/>
            <person name="Oyono O.L."/>
            <person name="Patti C."/>
            <person name="Phunkhang P."/>
            <person name="Pierre F."/>
            <person name="Priest M."/>
            <person name="Raghuraman S."/>
            <person name="Rege F."/>
            <person name="Reyes R."/>
            <person name="Rise C."/>
            <person name="Rogov P."/>
            <person name="Ross K."/>
            <person name="Ryan E."/>
            <person name="Settipalli S."/>
            <person name="Shea T."/>
            <person name="Sherpa N."/>
            <person name="Shi L."/>
            <person name="Shih D."/>
            <person name="Sparrow T."/>
            <person name="Spaulding J."/>
            <person name="Stalker J."/>
            <person name="Stange-Thomann N."/>
            <person name="Stavropoulos S."/>
            <person name="Stone C."/>
            <person name="Strader C."/>
            <person name="Tesfaye S."/>
            <person name="Thomson T."/>
            <person name="Thoulutsang Y."/>
            <person name="Thoulutsang D."/>
            <person name="Topham K."/>
            <person name="Topping I."/>
            <person name="Tsamla T."/>
            <person name="Vassiliev H."/>
            <person name="Vo A."/>
            <person name="Wangchuk T."/>
            <person name="Wangdi T."/>
            <person name="Weiand M."/>
            <person name="Wilkinson J."/>
            <person name="Wilson A."/>
            <person name="Yadav S."/>
            <person name="Young G."/>
            <person name="Yu Q."/>
            <person name="Zembek L."/>
            <person name="Zhong D."/>
            <person name="Zimmer A."/>
            <person name="Zwirko Z."/>
            <person name="Jaffe D.B."/>
            <person name="Alvarez P."/>
            <person name="Brockman W."/>
            <person name="Butler J."/>
            <person name="Chin C."/>
            <person name="Gnerre S."/>
            <person name="Grabherr M."/>
            <person name="Kleber M."/>
            <person name="Mauceli E."/>
            <person name="MacCallum I."/>
        </authorList>
    </citation>
    <scope>NUCLEOTIDE SEQUENCE [LARGE SCALE GENOMIC DNA]</scope>
    <source>
        <strain evidence="3">Tucson 14024-0371.13</strain>
    </source>
</reference>
<feature type="domain" description="DUF4729" evidence="1">
    <location>
        <begin position="23"/>
        <end position="232"/>
    </location>
</feature>
<protein>
    <recommendedName>
        <fullName evidence="1">DUF4729 domain-containing protein</fullName>
    </recommendedName>
</protein>
<evidence type="ECO:0000259" key="1">
    <source>
        <dbReference type="Pfam" id="PF15866"/>
    </source>
</evidence>
<dbReference type="eggNOG" id="ENOG502T8NM">
    <property type="taxonomic scope" value="Eukaryota"/>
</dbReference>
<organism evidence="2 3">
    <name type="scientific">Drosophila ananassae</name>
    <name type="common">Fruit fly</name>
    <dbReference type="NCBI Taxonomy" id="7217"/>
    <lineage>
        <taxon>Eukaryota</taxon>
        <taxon>Metazoa</taxon>
        <taxon>Ecdysozoa</taxon>
        <taxon>Arthropoda</taxon>
        <taxon>Hexapoda</taxon>
        <taxon>Insecta</taxon>
        <taxon>Pterygota</taxon>
        <taxon>Neoptera</taxon>
        <taxon>Endopterygota</taxon>
        <taxon>Diptera</taxon>
        <taxon>Brachycera</taxon>
        <taxon>Muscomorpha</taxon>
        <taxon>Ephydroidea</taxon>
        <taxon>Drosophilidae</taxon>
        <taxon>Drosophila</taxon>
        <taxon>Sophophora</taxon>
    </lineage>
</organism>
<dbReference type="Proteomes" id="UP000007801">
    <property type="component" value="Unassembled WGS sequence"/>
</dbReference>
<keyword evidence="3" id="KW-1185">Reference proteome</keyword>
<dbReference type="HOGENOM" id="CLU_1171698_0_0_1"/>
<dbReference type="EMBL" id="CH902621">
    <property type="protein sequence ID" value="EDV44415.1"/>
    <property type="molecule type" value="Genomic_DNA"/>
</dbReference>